<evidence type="ECO:0000256" key="9">
    <source>
        <dbReference type="ARBA" id="ARBA00022843"/>
    </source>
</evidence>
<evidence type="ECO:0000256" key="8">
    <source>
        <dbReference type="ARBA" id="ARBA00022737"/>
    </source>
</evidence>
<feature type="repeat" description="ANK" evidence="18">
    <location>
        <begin position="506"/>
        <end position="538"/>
    </location>
</feature>
<dbReference type="FunFam" id="1.25.40.20:FF:000046">
    <property type="entry name" value="Ankyrin repeat and KH domain-containing protein 1"/>
    <property type="match status" value="1"/>
</dbReference>
<feature type="compositionally biased region" description="Low complexity" evidence="21">
    <location>
        <begin position="1907"/>
        <end position="1923"/>
    </location>
</feature>
<keyword evidence="7" id="KW-0399">Innate immunity</keyword>
<feature type="repeat" description="ANK" evidence="18">
    <location>
        <begin position="1230"/>
        <end position="1262"/>
    </location>
</feature>
<dbReference type="GO" id="GO:0003723">
    <property type="term" value="F:RNA binding"/>
    <property type="evidence" value="ECO:0007669"/>
    <property type="project" value="UniProtKB-UniRule"/>
</dbReference>
<evidence type="ECO:0000256" key="7">
    <source>
        <dbReference type="ARBA" id="ARBA00022588"/>
    </source>
</evidence>
<feature type="region of interest" description="Disordered" evidence="21">
    <location>
        <begin position="1875"/>
        <end position="1978"/>
    </location>
</feature>
<evidence type="ECO:0000256" key="3">
    <source>
        <dbReference type="ARBA" id="ARBA00022481"/>
    </source>
</evidence>
<feature type="compositionally biased region" description="Low complexity" evidence="21">
    <location>
        <begin position="1875"/>
        <end position="1891"/>
    </location>
</feature>
<evidence type="ECO:0000256" key="12">
    <source>
        <dbReference type="ARBA" id="ARBA00022990"/>
    </source>
</evidence>
<evidence type="ECO:0000256" key="1">
    <source>
        <dbReference type="ARBA" id="ARBA00004123"/>
    </source>
</evidence>
<dbReference type="FunFam" id="1.25.40.20:FF:000062">
    <property type="entry name" value="ankyrin repeat domain-containing protein 17"/>
    <property type="match status" value="1"/>
</dbReference>
<evidence type="ECO:0000256" key="11">
    <source>
        <dbReference type="ARBA" id="ARBA00022884"/>
    </source>
</evidence>
<evidence type="ECO:0000256" key="17">
    <source>
        <dbReference type="ARBA" id="ARBA00081278"/>
    </source>
</evidence>
<feature type="repeat" description="ANK" evidence="18">
    <location>
        <begin position="473"/>
        <end position="505"/>
    </location>
</feature>
<feature type="region of interest" description="Disordered" evidence="21">
    <location>
        <begin position="1390"/>
        <end position="1411"/>
    </location>
</feature>
<dbReference type="Pfam" id="PF12796">
    <property type="entry name" value="Ank_2"/>
    <property type="match status" value="9"/>
</dbReference>
<dbReference type="FunFam" id="1.25.40.20:FF:000014">
    <property type="entry name" value="ankyrin repeat domain-containing protein 17 isoform X2"/>
    <property type="match status" value="1"/>
</dbReference>
<evidence type="ECO:0000256" key="5">
    <source>
        <dbReference type="ARBA" id="ARBA00022499"/>
    </source>
</evidence>
<feature type="repeat" description="ANK" evidence="18">
    <location>
        <begin position="409"/>
        <end position="441"/>
    </location>
</feature>
<feature type="domain" description="K Homology" evidence="22">
    <location>
        <begin position="1603"/>
        <end position="1673"/>
    </location>
</feature>
<keyword evidence="9" id="KW-0832">Ubl conjugation</keyword>
<evidence type="ECO:0000256" key="19">
    <source>
        <dbReference type="PROSITE-ProRule" id="PRU00117"/>
    </source>
</evidence>
<feature type="compositionally biased region" description="Low complexity" evidence="21">
    <location>
        <begin position="1813"/>
        <end position="1856"/>
    </location>
</feature>
<keyword evidence="6" id="KW-0597">Phosphoprotein</keyword>
<dbReference type="InterPro" id="IPR047375">
    <property type="entry name" value="KH-I_ANKRD17"/>
</dbReference>
<feature type="compositionally biased region" description="Low complexity" evidence="21">
    <location>
        <begin position="1510"/>
        <end position="1519"/>
    </location>
</feature>
<dbReference type="PANTHER" id="PTHR23206:SF1">
    <property type="entry name" value="ANKYRIN REPEAT DOMAIN-CONTAINING PROTEIN 17"/>
    <property type="match status" value="1"/>
</dbReference>
<dbReference type="FunFam" id="1.25.40.20:FF:000161">
    <property type="entry name" value="ankyrin repeat domain-containing protein 17 isoform X3"/>
    <property type="match status" value="1"/>
</dbReference>
<reference evidence="23" key="1">
    <citation type="submission" date="2018-09" db="EMBL/GenBank/DDBJ databases">
        <title>Common duck and Muscovy duck high density SNP chip.</title>
        <authorList>
            <person name="Vignal A."/>
            <person name="Thebault N."/>
            <person name="Warren W.C."/>
        </authorList>
    </citation>
    <scope>NUCLEOTIDE SEQUENCE [LARGE SCALE GENOMIC DNA]</scope>
</reference>
<accession>A0A8C3D2L8</accession>
<feature type="compositionally biased region" description="Low complexity" evidence="21">
    <location>
        <begin position="1443"/>
        <end position="1458"/>
    </location>
</feature>
<feature type="region of interest" description="Disordered" evidence="21">
    <location>
        <begin position="2345"/>
        <end position="2378"/>
    </location>
</feature>
<keyword evidence="14 20" id="KW-0175">Coiled coil</keyword>
<dbReference type="InterPro" id="IPR002110">
    <property type="entry name" value="Ankyrin_rpt"/>
</dbReference>
<evidence type="ECO:0000256" key="15">
    <source>
        <dbReference type="ARBA" id="ARBA00023242"/>
    </source>
</evidence>
<dbReference type="Gene3D" id="1.25.40.20">
    <property type="entry name" value="Ankyrin repeat-containing domain"/>
    <property type="match status" value="8"/>
</dbReference>
<dbReference type="SMART" id="SM00322">
    <property type="entry name" value="KH"/>
    <property type="match status" value="1"/>
</dbReference>
<dbReference type="InterPro" id="IPR036770">
    <property type="entry name" value="Ankyrin_rpt-contain_sf"/>
</dbReference>
<feature type="compositionally biased region" description="Low complexity" evidence="21">
    <location>
        <begin position="1528"/>
        <end position="1540"/>
    </location>
</feature>
<evidence type="ECO:0000256" key="6">
    <source>
        <dbReference type="ARBA" id="ARBA00022553"/>
    </source>
</evidence>
<evidence type="ECO:0000313" key="23">
    <source>
        <dbReference type="Ensembl" id="ENSCMMP00000027135.1"/>
    </source>
</evidence>
<dbReference type="InterPro" id="IPR004088">
    <property type="entry name" value="KH_dom_type_1"/>
</dbReference>
<dbReference type="GO" id="GO:0005737">
    <property type="term" value="C:cytoplasm"/>
    <property type="evidence" value="ECO:0007669"/>
    <property type="project" value="UniProtKB-SubCell"/>
</dbReference>
<feature type="region of interest" description="Disordered" evidence="21">
    <location>
        <begin position="1430"/>
        <end position="1600"/>
    </location>
</feature>
<dbReference type="Pfam" id="PF00013">
    <property type="entry name" value="KH_1"/>
    <property type="match status" value="1"/>
</dbReference>
<feature type="region of interest" description="Disordered" evidence="21">
    <location>
        <begin position="2172"/>
        <end position="2202"/>
    </location>
</feature>
<keyword evidence="8" id="KW-0677">Repeat</keyword>
<feature type="compositionally biased region" description="Basic residues" evidence="21">
    <location>
        <begin position="1392"/>
        <end position="1402"/>
    </location>
</feature>
<dbReference type="SMART" id="SM00248">
    <property type="entry name" value="ANK"/>
    <property type="match status" value="25"/>
</dbReference>
<dbReference type="Pfam" id="PF00023">
    <property type="entry name" value="Ank"/>
    <property type="match status" value="2"/>
</dbReference>
<feature type="compositionally biased region" description="Polar residues" evidence="21">
    <location>
        <begin position="2345"/>
        <end position="2354"/>
    </location>
</feature>
<keyword evidence="10" id="KW-0391">Immunity</keyword>
<feature type="region of interest" description="Disordered" evidence="21">
    <location>
        <begin position="1769"/>
        <end position="1857"/>
    </location>
</feature>
<dbReference type="PANTHER" id="PTHR23206">
    <property type="entry name" value="MASK PROTEIN"/>
    <property type="match status" value="1"/>
</dbReference>
<dbReference type="CDD" id="cd22249">
    <property type="entry name" value="UDM1_RNF168_RNF169-like"/>
    <property type="match status" value="1"/>
</dbReference>
<keyword evidence="12" id="KW-0007">Acetylation</keyword>
<evidence type="ECO:0000256" key="21">
    <source>
        <dbReference type="SAM" id="MobiDB-lite"/>
    </source>
</evidence>
<evidence type="ECO:0000256" key="20">
    <source>
        <dbReference type="SAM" id="Coils"/>
    </source>
</evidence>
<feature type="compositionally biased region" description="Polar residues" evidence="21">
    <location>
        <begin position="689"/>
        <end position="706"/>
    </location>
</feature>
<dbReference type="Gene3D" id="3.30.1370.10">
    <property type="entry name" value="K Homology domain, type 1"/>
    <property type="match status" value="1"/>
</dbReference>
<dbReference type="CDD" id="cd22502">
    <property type="entry name" value="KH-I_ANKRD17"/>
    <property type="match status" value="1"/>
</dbReference>
<dbReference type="FunFam" id="1.25.40.20:FF:000012">
    <property type="entry name" value="ankyrin repeat domain-containing protein 17 isoform X1"/>
    <property type="match status" value="1"/>
</dbReference>
<comment type="subcellular location">
    <subcellularLocation>
        <location evidence="2">Cytoplasm</location>
    </subcellularLocation>
    <subcellularLocation>
        <location evidence="1">Nucleus</location>
    </subcellularLocation>
</comment>
<feature type="compositionally biased region" description="Pro residues" evidence="21">
    <location>
        <begin position="2131"/>
        <end position="2141"/>
    </location>
</feature>
<evidence type="ECO:0000259" key="22">
    <source>
        <dbReference type="SMART" id="SM00322"/>
    </source>
</evidence>
<keyword evidence="13 18" id="KW-0040">ANK repeat</keyword>
<dbReference type="InterPro" id="IPR051631">
    <property type="entry name" value="Ankyrin-KH/SAM_domain"/>
</dbReference>
<feature type="repeat" description="ANK" evidence="18">
    <location>
        <begin position="243"/>
        <end position="275"/>
    </location>
</feature>
<evidence type="ECO:0000256" key="2">
    <source>
        <dbReference type="ARBA" id="ARBA00004496"/>
    </source>
</evidence>
<feature type="compositionally biased region" description="Basic residues" evidence="21">
    <location>
        <begin position="2364"/>
        <end position="2378"/>
    </location>
</feature>
<feature type="coiled-coil region" evidence="20">
    <location>
        <begin position="718"/>
        <end position="814"/>
    </location>
</feature>
<feature type="region of interest" description="Disordered" evidence="21">
    <location>
        <begin position="687"/>
        <end position="706"/>
    </location>
</feature>
<feature type="repeat" description="ANK" evidence="18">
    <location>
        <begin position="1060"/>
        <end position="1092"/>
    </location>
</feature>
<feature type="repeat" description="ANK" evidence="18">
    <location>
        <begin position="1263"/>
        <end position="1295"/>
    </location>
</feature>
<feature type="repeat" description="ANK" evidence="18">
    <location>
        <begin position="1128"/>
        <end position="1160"/>
    </location>
</feature>
<feature type="compositionally biased region" description="Polar residues" evidence="21">
    <location>
        <begin position="2098"/>
        <end position="2126"/>
    </location>
</feature>
<dbReference type="InterPro" id="IPR004087">
    <property type="entry name" value="KH_dom"/>
</dbReference>
<name>A0A8C3D2L8_CAIMO</name>
<feature type="compositionally biased region" description="Polar residues" evidence="21">
    <location>
        <begin position="2037"/>
        <end position="2047"/>
    </location>
</feature>
<dbReference type="GO" id="GO:0005634">
    <property type="term" value="C:nucleus"/>
    <property type="evidence" value="ECO:0007669"/>
    <property type="project" value="UniProtKB-SubCell"/>
</dbReference>
<reference evidence="23" key="3">
    <citation type="submission" date="2025-09" db="UniProtKB">
        <authorList>
            <consortium name="Ensembl"/>
        </authorList>
    </citation>
    <scope>IDENTIFICATION</scope>
</reference>
<keyword evidence="5" id="KW-1017">Isopeptide bond</keyword>
<dbReference type="PRINTS" id="PR01415">
    <property type="entry name" value="ANKYRIN"/>
</dbReference>
<proteinExistence type="predicted"/>
<feature type="repeat" description="ANK" evidence="18">
    <location>
        <begin position="210"/>
        <end position="242"/>
    </location>
</feature>
<keyword evidence="15" id="KW-0539">Nucleus</keyword>
<dbReference type="GO" id="GO:0045087">
    <property type="term" value="P:innate immune response"/>
    <property type="evidence" value="ECO:0007669"/>
    <property type="project" value="UniProtKB-KW"/>
</dbReference>
<dbReference type="InterPro" id="IPR036612">
    <property type="entry name" value="KH_dom_type_1_sf"/>
</dbReference>
<keyword evidence="11 19" id="KW-0694">RNA-binding</keyword>
<dbReference type="SUPFAM" id="SSF54791">
    <property type="entry name" value="Eukaryotic type KH-domain (KH-domain type I)"/>
    <property type="match status" value="1"/>
</dbReference>
<feature type="region of interest" description="Disordered" evidence="21">
    <location>
        <begin position="2035"/>
        <end position="2062"/>
    </location>
</feature>
<evidence type="ECO:0000256" key="4">
    <source>
        <dbReference type="ARBA" id="ARBA00022490"/>
    </source>
</evidence>
<feature type="compositionally biased region" description="Polar residues" evidence="21">
    <location>
        <begin position="1549"/>
        <end position="1582"/>
    </location>
</feature>
<feature type="repeat" description="ANK" evidence="18">
    <location>
        <begin position="1026"/>
        <end position="1058"/>
    </location>
</feature>
<reference evidence="23" key="2">
    <citation type="submission" date="2025-08" db="UniProtKB">
        <authorList>
            <consortium name="Ensembl"/>
        </authorList>
    </citation>
    <scope>IDENTIFICATION</scope>
</reference>
<feature type="region of interest" description="Disordered" evidence="21">
    <location>
        <begin position="2098"/>
        <end position="2142"/>
    </location>
</feature>
<dbReference type="FunFam" id="1.25.40.20:FF:000114">
    <property type="entry name" value="ankyrin repeat and KH domain-containing protein 1 isoform X2"/>
    <property type="match status" value="1"/>
</dbReference>
<evidence type="ECO:0000256" key="14">
    <source>
        <dbReference type="ARBA" id="ARBA00023054"/>
    </source>
</evidence>
<feature type="repeat" description="ANK" evidence="18">
    <location>
        <begin position="343"/>
        <end position="375"/>
    </location>
</feature>
<evidence type="ECO:0000256" key="10">
    <source>
        <dbReference type="ARBA" id="ARBA00022859"/>
    </source>
</evidence>
<feature type="repeat" description="ANK" evidence="18">
    <location>
        <begin position="573"/>
        <end position="605"/>
    </location>
</feature>
<dbReference type="FunFam" id="1.25.40.20:FF:000055">
    <property type="entry name" value="ankyrin repeat domain-containing protein 17 isoform X2"/>
    <property type="match status" value="1"/>
</dbReference>
<evidence type="ECO:0000256" key="13">
    <source>
        <dbReference type="ARBA" id="ARBA00023043"/>
    </source>
</evidence>
<dbReference type="Proteomes" id="UP000694556">
    <property type="component" value="Chromosome 4"/>
</dbReference>
<feature type="repeat" description="ANK" evidence="18">
    <location>
        <begin position="1093"/>
        <end position="1125"/>
    </location>
</feature>
<sequence length="2378" mass="252109">GCVDGTSGGMSLLNYLTVVFLQQAVKAAIAVTLKLHLLFFQVESFILDQDDLENPMLETASKLLLSSTADGADLRTVDPETQARLEALLEAAGIGKLSTADGKAFADPEVLRRLTSSVSCALDEAAAALTRMRAESTANAGQTDNRSLAEACSEGDVNAVRKLLIEGRSVNEHTEEGESLLCLACSAGYYELAQVLLAMHANVEDRGIKGDITPLMAAANGGHVKIVKLLLAHGADVNAQSSTGNTALTYACAGGYVDVVKVLLESGASIEDHNENGHTPLMEAGSAGHVEVARVLLENGAGINTHSNEFKESALTLACYKGHLEMVRFLLEAGADQEHKTDEMHTALMEACMDGHVEVARLLLDSGAQVNMPADSFESPLTLAACGGHVELAALLIERGANLEEVNDEGYTPLMEAAREGHEEMVALLLGQGANINAQTEETQETALTLACCGGFLEVADFLIKAGADIELGCSTPLMEAAQEGHLELVKYLLAAGANVHATTATGDTALTYACENGHTDVADVLLQAGADLEHESEGGRTPLMKAARAGHVCTVQFLISKGANVNRTTANNDHTVLSLACAGGHLAVVELLLAHGADPTHRLKDGSTMLIEAAKGGHTSVVCYLLDYPNNLLSAPPPDATQLTPPSHDLNRAPRVPVQALPMVVPPQEPDKPPANVATTLPIRNKAASKQKSSSHLPANNQDVQGYITNQSPESIVEEAQGKLTELEQRIKEAIEKNAQLQSLELAHADQLTKEKIEELNKTREEQIQKKQKILEELQKVERELQLKTQQQLKKQYLEVKAQRIQLQQQQQQQSCQHLGLLTPVGVGEQLSEGDYARLQQVDPILLKDDPQQAAAQTGFAPIQPLAMPQALPLAAGSLPPGSIANLTELQGVIVGQPVLGQAQLAGLGQGILTETQQGLMVASPAQTLNDTLDDIMAAVSGRASAMSNTPTHSIATSVSQPQTPTPSPIISPSAMLPIYPAIDIDAQTESNHDTALTLACAGGHEELVQTLLERGANIEHRDKKGFTPLILAATAGHVGVVEILLDNGADIEAQSERTKDTPLSLACSGGRQEVVELLLARGANKEHRNVSDYTPLSLAASGGYVNIIKILLNAGAEINSRTGSKLGISPLMLAAMNGHTAAVKLLLDMGSDINAQIETNRNTALTLACFQGRTEVVSLLLDRKANVEHRAKTGLTPLMEAASGGYAEVGRVLLDKGADVNAPPVPSSRDTALTIAADKGHYKFCELLISRGAHIDVRNKKGNTPLWLAANGGHLDVVQLLVQAGADVDAADNRKITPLMAAFRKGHVKVVRYLVKEVNQFPSDSECMRYIATITDKEMLKKCHLCMESIVQAKDRQAAEANKNASILLEELDLEKLREESRRLALAAKREKRKEKRRKKKEEQRRKLEEIEAKNKENFELQAAQEKEKLKAEEVPMEPPSATTTTTIGISATWTTLAGSHGKRNNTITTTSSKRKNRKNKVAPDNVQIIFDDQLPISYGQPEKVNGESKSSSTSESGDSDNMRISSCSDESSNSNSSHKSDNHSSTAVTNTQSNKNEVTSNSLSTCTKSGPSPLSSPNGKLTIASPKRGQKREEGWKEVVRRSKKVSVPSTVISRVIGRGGCNINAIRECTGAHIDIDKQKDKTGDRIITIRGGTESTRQATQLINALIKDPDKEIDELIPKNRLKTANSSLVGIKVTTVAASSTSQTASALTVPAISSASNHKTIKNPVNNVRPGFQVSLPLAYPPPQFAHALLAAQTFQQIRPPRLPMTHFGGTFPPAQSTWGPFPVRPLSPARATNSPKPHMVPRHNSQNSSGSQVNSASSLTTSPTATTSSVASTVPGSSANGSPSSPSVRRQLFVTVVKTSNATTTTVTTTASNTSTAATNATYPIPTEVGSPPAVEASSSTSSRQPSTGSGSTSVHPVHQQPPGTPLQEARPPLQQPQVPAPDPRMVVPPNLAATSSSAPVAGPTNAPMTYPMSQTSMGSSQPAAKMETPAIRPPVHGTGGVHKNPAPVQNSSVAVLNVNHIKRPHSVPSSVQLPSTLSTQSASQNSAHAANKSMGNNFSATLPFGPFSTLFENSPTSAHAFWGGSVVSSQTTPESMLSGKSSFLPNSDPLHQSDTSKAPGFRPPLQRPAPSPSGKFAYSNVCGGLAAVPKCTCFSVESPAQSVSSGVRAPSPTPSAVSLGSEKPTNVSQDRKVPVPIGTERSARIRQTGTSTPSVIGSNLAAPVGHSGIWSFEGIVDWCHSGMGSHMIHRPMSDPGVFSHQAMERDSTGIVTPSGTFHQPVPAGYMDFPKGMPFSVYGNAMIPPVAPIADGTGGPIFNGPHAADPSWNSLIKMVSNSTENNGPQTWDGGEDCRQKKKQKKKTNSHGLR</sequence>
<dbReference type="SUPFAM" id="SSF48403">
    <property type="entry name" value="Ankyrin repeat"/>
    <property type="match status" value="3"/>
</dbReference>
<feature type="compositionally biased region" description="Low complexity" evidence="21">
    <location>
        <begin position="2048"/>
        <end position="2061"/>
    </location>
</feature>
<evidence type="ECO:0000313" key="24">
    <source>
        <dbReference type="Proteomes" id="UP000694556"/>
    </source>
</evidence>
<keyword evidence="3" id="KW-0488">Methylation</keyword>
<dbReference type="Ensembl" id="ENSCMMT00000029631.1">
    <property type="protein sequence ID" value="ENSCMMP00000027135.1"/>
    <property type="gene ID" value="ENSCMMG00000015115.1"/>
</dbReference>
<keyword evidence="4" id="KW-0963">Cytoplasm</keyword>
<evidence type="ECO:0000256" key="18">
    <source>
        <dbReference type="PROSITE-ProRule" id="PRU00023"/>
    </source>
</evidence>
<feature type="repeat" description="ANK" evidence="18">
    <location>
        <begin position="993"/>
        <end position="1025"/>
    </location>
</feature>
<evidence type="ECO:0000256" key="16">
    <source>
        <dbReference type="ARBA" id="ARBA00067263"/>
    </source>
</evidence>
<dbReference type="PROSITE" id="PS50088">
    <property type="entry name" value="ANK_REPEAT"/>
    <property type="match status" value="20"/>
</dbReference>
<feature type="repeat" description="ANK" evidence="18">
    <location>
        <begin position="539"/>
        <end position="571"/>
    </location>
</feature>
<feature type="repeat" description="ANK" evidence="18">
    <location>
        <begin position="1162"/>
        <end position="1194"/>
    </location>
</feature>
<feature type="repeat" description="ANK" evidence="18">
    <location>
        <begin position="276"/>
        <end position="308"/>
    </location>
</feature>
<organism evidence="23 24">
    <name type="scientific">Cairina moschata</name>
    <name type="common">Muscovy duck</name>
    <dbReference type="NCBI Taxonomy" id="8855"/>
    <lineage>
        <taxon>Eukaryota</taxon>
        <taxon>Metazoa</taxon>
        <taxon>Chordata</taxon>
        <taxon>Craniata</taxon>
        <taxon>Vertebrata</taxon>
        <taxon>Euteleostomi</taxon>
        <taxon>Archelosauria</taxon>
        <taxon>Archosauria</taxon>
        <taxon>Dinosauria</taxon>
        <taxon>Saurischia</taxon>
        <taxon>Theropoda</taxon>
        <taxon>Coelurosauria</taxon>
        <taxon>Aves</taxon>
        <taxon>Neognathae</taxon>
        <taxon>Galloanserae</taxon>
        <taxon>Anseriformes</taxon>
        <taxon>Anatidae</taxon>
        <taxon>Anatinae</taxon>
        <taxon>Cairina</taxon>
    </lineage>
</organism>
<keyword evidence="24" id="KW-1185">Reference proteome</keyword>
<protein>
    <recommendedName>
        <fullName evidence="16">Ankyrin repeat domain-containing protein 17</fullName>
    </recommendedName>
    <alternativeName>
        <fullName evidence="17">Gene trap ankyrin repeat protein</fullName>
    </alternativeName>
</protein>
<dbReference type="FunFam" id="3.30.1370.10:FF:000031">
    <property type="entry name" value="ankyrin repeat domain-containing protein 17 isoform X1"/>
    <property type="match status" value="1"/>
</dbReference>
<feature type="compositionally biased region" description="Polar residues" evidence="21">
    <location>
        <begin position="2184"/>
        <end position="2198"/>
    </location>
</feature>
<feature type="repeat" description="ANK" evidence="18">
    <location>
        <begin position="376"/>
        <end position="408"/>
    </location>
</feature>
<feature type="repeat" description="ANK" evidence="18">
    <location>
        <begin position="1195"/>
        <end position="1227"/>
    </location>
</feature>
<dbReference type="PROSITE" id="PS50297">
    <property type="entry name" value="ANK_REP_REGION"/>
    <property type="match status" value="20"/>
</dbReference>
<feature type="repeat" description="ANK" evidence="18">
    <location>
        <begin position="310"/>
        <end position="342"/>
    </location>
</feature>
<dbReference type="PROSITE" id="PS50084">
    <property type="entry name" value="KH_TYPE_1"/>
    <property type="match status" value="1"/>
</dbReference>